<keyword evidence="3" id="KW-0547">Nucleotide-binding</keyword>
<dbReference type="HOGENOM" id="CLU_1564651_0_0_1"/>
<evidence type="ECO:0000256" key="3">
    <source>
        <dbReference type="ARBA" id="ARBA00022840"/>
    </source>
</evidence>
<dbReference type="Pfam" id="PF13193">
    <property type="entry name" value="AMP-binding_C"/>
    <property type="match status" value="1"/>
</dbReference>
<dbReference type="InterPro" id="IPR025110">
    <property type="entry name" value="AMP-bd_C"/>
</dbReference>
<dbReference type="PANTHER" id="PTHR24096:SF423">
    <property type="entry name" value="GM05240P"/>
    <property type="match status" value="1"/>
</dbReference>
<evidence type="ECO:0000256" key="4">
    <source>
        <dbReference type="ARBA" id="ARBA00022842"/>
    </source>
</evidence>
<evidence type="ECO:0000313" key="7">
    <source>
        <dbReference type="Proteomes" id="UP000015102"/>
    </source>
</evidence>
<feature type="domain" description="AMP-binding enzyme C-terminal" evidence="5">
    <location>
        <begin position="117"/>
        <end position="164"/>
    </location>
</feature>
<dbReference type="GO" id="GO:0016405">
    <property type="term" value="F:CoA-ligase activity"/>
    <property type="evidence" value="ECO:0007669"/>
    <property type="project" value="TreeGrafter"/>
</dbReference>
<evidence type="ECO:0000256" key="1">
    <source>
        <dbReference type="ARBA" id="ARBA00001946"/>
    </source>
</evidence>
<dbReference type="Gene3D" id="3.40.50.980">
    <property type="match status" value="1"/>
</dbReference>
<dbReference type="STRING" id="36166.T1H0R5"/>
<keyword evidence="7" id="KW-1185">Reference proteome</keyword>
<organism evidence="6 7">
    <name type="scientific">Megaselia scalaris</name>
    <name type="common">Humpbacked fly</name>
    <name type="synonym">Phora scalaris</name>
    <dbReference type="NCBI Taxonomy" id="36166"/>
    <lineage>
        <taxon>Eukaryota</taxon>
        <taxon>Metazoa</taxon>
        <taxon>Ecdysozoa</taxon>
        <taxon>Arthropoda</taxon>
        <taxon>Hexapoda</taxon>
        <taxon>Insecta</taxon>
        <taxon>Pterygota</taxon>
        <taxon>Neoptera</taxon>
        <taxon>Endopterygota</taxon>
        <taxon>Diptera</taxon>
        <taxon>Brachycera</taxon>
        <taxon>Muscomorpha</taxon>
        <taxon>Platypezoidea</taxon>
        <taxon>Phoridae</taxon>
        <taxon>Megaseliini</taxon>
        <taxon>Megaselia</taxon>
    </lineage>
</organism>
<dbReference type="EMBL" id="CAQQ02156038">
    <property type="status" value="NOT_ANNOTATED_CDS"/>
    <property type="molecule type" value="Genomic_DNA"/>
</dbReference>
<evidence type="ECO:0000256" key="2">
    <source>
        <dbReference type="ARBA" id="ARBA00006432"/>
    </source>
</evidence>
<keyword evidence="3" id="KW-0067">ATP-binding</keyword>
<comment type="cofactor">
    <cofactor evidence="1">
        <name>Mg(2+)</name>
        <dbReference type="ChEBI" id="CHEBI:18420"/>
    </cofactor>
</comment>
<reference evidence="7" key="1">
    <citation type="submission" date="2013-02" db="EMBL/GenBank/DDBJ databases">
        <authorList>
            <person name="Hughes D."/>
        </authorList>
    </citation>
    <scope>NUCLEOTIDE SEQUENCE</scope>
    <source>
        <strain>Durham</strain>
        <strain evidence="7">NC isolate 2 -- Noor lab</strain>
    </source>
</reference>
<accession>T1H0R5</accession>
<dbReference type="PANTHER" id="PTHR24096">
    <property type="entry name" value="LONG-CHAIN-FATTY-ACID--COA LIGASE"/>
    <property type="match status" value="1"/>
</dbReference>
<sequence>MVPQFLAKHPIRSAEIEDAIKARIGVPTIRQGYGLSEGTLRLTVQSDERCTPGSVGVLSKELTKTKRRTLLQRRQHYERIYWRQNSTDAMIKNGWLHTGDIGYYDYDFEFFIAPPAEIEALLLTHDKIKDVAVVGKPDESAGELPFGVELTEKDIMDFVAANASSPKRLRG</sequence>
<dbReference type="Gene3D" id="2.30.38.10">
    <property type="entry name" value="Luciferase, Domain 3"/>
    <property type="match status" value="1"/>
</dbReference>
<dbReference type="EnsemblMetazoa" id="MESCA009751-RA">
    <property type="protein sequence ID" value="MESCA009751-PA"/>
    <property type="gene ID" value="MESCA009751"/>
</dbReference>
<dbReference type="Gene3D" id="3.30.300.30">
    <property type="match status" value="1"/>
</dbReference>
<evidence type="ECO:0000313" key="6">
    <source>
        <dbReference type="EnsemblMetazoa" id="MESCA009751-PA"/>
    </source>
</evidence>
<name>T1H0R5_MEGSC</name>
<dbReference type="Proteomes" id="UP000015102">
    <property type="component" value="Unassembled WGS sequence"/>
</dbReference>
<comment type="similarity">
    <text evidence="2">Belongs to the ATP-dependent AMP-binding enzyme family.</text>
</comment>
<dbReference type="GO" id="GO:0005524">
    <property type="term" value="F:ATP binding"/>
    <property type="evidence" value="ECO:0007669"/>
    <property type="project" value="UniProtKB-KW"/>
</dbReference>
<reference evidence="6" key="2">
    <citation type="submission" date="2015-06" db="UniProtKB">
        <authorList>
            <consortium name="EnsemblMetazoa"/>
        </authorList>
    </citation>
    <scope>IDENTIFICATION</scope>
</reference>
<protein>
    <recommendedName>
        <fullName evidence="5">AMP-binding enzyme C-terminal domain-containing protein</fullName>
    </recommendedName>
</protein>
<evidence type="ECO:0000259" key="5">
    <source>
        <dbReference type="Pfam" id="PF13193"/>
    </source>
</evidence>
<dbReference type="AlphaFoldDB" id="T1H0R5"/>
<dbReference type="InterPro" id="IPR045851">
    <property type="entry name" value="AMP-bd_C_sf"/>
</dbReference>
<dbReference type="SUPFAM" id="SSF56801">
    <property type="entry name" value="Acetyl-CoA synthetase-like"/>
    <property type="match status" value="1"/>
</dbReference>
<keyword evidence="4" id="KW-0460">Magnesium</keyword>
<proteinExistence type="inferred from homology"/>